<proteinExistence type="predicted"/>
<feature type="compositionally biased region" description="Basic and acidic residues" evidence="1">
    <location>
        <begin position="8"/>
        <end position="17"/>
    </location>
</feature>
<evidence type="ECO:0000313" key="3">
    <source>
        <dbReference type="EMBL" id="MCQ8774559.1"/>
    </source>
</evidence>
<feature type="domain" description="DUF6777" evidence="2">
    <location>
        <begin position="95"/>
        <end position="258"/>
    </location>
</feature>
<feature type="compositionally biased region" description="Low complexity" evidence="1">
    <location>
        <begin position="348"/>
        <end position="372"/>
    </location>
</feature>
<feature type="compositionally biased region" description="Low complexity" evidence="1">
    <location>
        <begin position="316"/>
        <end position="338"/>
    </location>
</feature>
<feature type="region of interest" description="Disordered" evidence="1">
    <location>
        <begin position="242"/>
        <end position="543"/>
    </location>
</feature>
<feature type="compositionally biased region" description="Gly residues" evidence="1">
    <location>
        <begin position="283"/>
        <end position="295"/>
    </location>
</feature>
<dbReference type="Pfam" id="PF20568">
    <property type="entry name" value="DUF6777"/>
    <property type="match status" value="1"/>
</dbReference>
<evidence type="ECO:0000256" key="1">
    <source>
        <dbReference type="SAM" id="MobiDB-lite"/>
    </source>
</evidence>
<dbReference type="InterPro" id="IPR046704">
    <property type="entry name" value="DUF6777"/>
</dbReference>
<feature type="compositionally biased region" description="Gly residues" evidence="1">
    <location>
        <begin position="304"/>
        <end position="315"/>
    </location>
</feature>
<feature type="compositionally biased region" description="Pro residues" evidence="1">
    <location>
        <begin position="514"/>
        <end position="543"/>
    </location>
</feature>
<dbReference type="Proteomes" id="UP001142374">
    <property type="component" value="Unassembled WGS sequence"/>
</dbReference>
<feature type="compositionally biased region" description="Low complexity" evidence="1">
    <location>
        <begin position="382"/>
        <end position="400"/>
    </location>
</feature>
<reference evidence="3" key="1">
    <citation type="submission" date="2022-06" db="EMBL/GenBank/DDBJ databases">
        <title>WGS of actinobacteria.</title>
        <authorList>
            <person name="Thawai C."/>
        </authorList>
    </citation>
    <scope>NUCLEOTIDE SEQUENCE</scope>
    <source>
        <strain evidence="3">AA8</strain>
    </source>
</reference>
<evidence type="ECO:0000259" key="2">
    <source>
        <dbReference type="Pfam" id="PF20568"/>
    </source>
</evidence>
<comment type="caution">
    <text evidence="3">The sequence shown here is derived from an EMBL/GenBank/DDBJ whole genome shotgun (WGS) entry which is preliminary data.</text>
</comment>
<keyword evidence="4" id="KW-1185">Reference proteome</keyword>
<sequence length="543" mass="55440">MQLVSNPFREKWRESARPRTRRALSRRRRIQAVALFTVPVLIGGASLAGCGASGKKKAVKLVLEAVGEAGAFPFTEHPDTDLRNVVSASPGGGEWQGDERGAFGGVQGTTRCDKASLIKQITEDPDKARAWAAVKNIDERSIGEYINKLTETYLEFDTLVKNHDFRDGEAAEYLSVLQKGVLVLVDDYTAPAVKCNCGNPLAEPDRGVDTKDASYSGTRWKSFSTTEVTVIKARTKEQGPVKQLPLVDPFQGDKAFDRSVGSDGSKDSKHFRWDPPKTRPTPGAGGPSGSSGQGKPGSPSAGSPGAGSSGSGSSGTGSQDPSGSSSAQGGPGSESPSGASGGTGTGGSSQSRKPGTTAPGTGRPTPSRTKPPVSTPSRAVIPPTTSRPVTPTATRTVVPASPKPVTPTGAKPVTPTAARPVTPTAVKPVTPTAARPVTPTAVKPVTPTAVKPVTPTAAKPVTPTAARPPVAPTAAKPVTPTAAKPVAPTAAKPVAPTAAKPPPPTAAKPEAPTHHPPATNPKPPPATNPKPPPATHAPAPQPS</sequence>
<dbReference type="EMBL" id="JANIID010000047">
    <property type="protein sequence ID" value="MCQ8774559.1"/>
    <property type="molecule type" value="Genomic_DNA"/>
</dbReference>
<feature type="compositionally biased region" description="Low complexity" evidence="1">
    <location>
        <begin position="410"/>
        <end position="498"/>
    </location>
</feature>
<protein>
    <recommendedName>
        <fullName evidence="2">DUF6777 domain-containing protein</fullName>
    </recommendedName>
</protein>
<accession>A0A9X2LNF5</accession>
<dbReference type="PRINTS" id="PR01217">
    <property type="entry name" value="PRICHEXTENSN"/>
</dbReference>
<name>A0A9X2LNF5_9ACTN</name>
<feature type="region of interest" description="Disordered" evidence="1">
    <location>
        <begin position="1"/>
        <end position="23"/>
    </location>
</feature>
<dbReference type="AlphaFoldDB" id="A0A9X2LNF5"/>
<feature type="compositionally biased region" description="Basic and acidic residues" evidence="1">
    <location>
        <begin position="264"/>
        <end position="277"/>
    </location>
</feature>
<organism evidence="3 4">
    <name type="scientific">Streptomyces telluris</name>
    <dbReference type="NCBI Taxonomy" id="2720021"/>
    <lineage>
        <taxon>Bacteria</taxon>
        <taxon>Bacillati</taxon>
        <taxon>Actinomycetota</taxon>
        <taxon>Actinomycetes</taxon>
        <taxon>Kitasatosporales</taxon>
        <taxon>Streptomycetaceae</taxon>
        <taxon>Streptomyces</taxon>
    </lineage>
</organism>
<gene>
    <name evidence="3" type="ORF">NQU55_33080</name>
</gene>
<dbReference type="RefSeq" id="WP_168092557.1">
    <property type="nucleotide sequence ID" value="NZ_JAATER010000080.1"/>
</dbReference>
<evidence type="ECO:0000313" key="4">
    <source>
        <dbReference type="Proteomes" id="UP001142374"/>
    </source>
</evidence>